<evidence type="ECO:0000313" key="3">
    <source>
        <dbReference type="EMBL" id="TSB04891.1"/>
    </source>
</evidence>
<reference evidence="3 4" key="1">
    <citation type="submission" date="2019-07" db="EMBL/GenBank/DDBJ databases">
        <authorList>
            <person name="Park M."/>
        </authorList>
    </citation>
    <scope>NUCLEOTIDE SEQUENCE [LARGE SCALE GENOMIC DNA]</scope>
    <source>
        <strain evidence="3 4">KCTC32445</strain>
    </source>
</reference>
<dbReference type="InterPro" id="IPR047216">
    <property type="entry name" value="Endonuclease_DUF559_bact"/>
</dbReference>
<dbReference type="AlphaFoldDB" id="A0A553WJS5"/>
<comment type="caution">
    <text evidence="3">The sequence shown here is derived from an EMBL/GenBank/DDBJ whole genome shotgun (WGS) entry which is preliminary data.</text>
</comment>
<keyword evidence="4" id="KW-1185">Reference proteome</keyword>
<name>A0A553WJS5_9SPHN</name>
<feature type="domain" description="DUF559" evidence="2">
    <location>
        <begin position="15"/>
        <end position="120"/>
    </location>
</feature>
<feature type="region of interest" description="Disordered" evidence="1">
    <location>
        <begin position="136"/>
        <end position="155"/>
    </location>
</feature>
<dbReference type="EMBL" id="VKKU01000001">
    <property type="protein sequence ID" value="TSB04891.1"/>
    <property type="molecule type" value="Genomic_DNA"/>
</dbReference>
<organism evidence="3 4">
    <name type="scientific">Sphingorhabdus contaminans</name>
    <dbReference type="NCBI Taxonomy" id="1343899"/>
    <lineage>
        <taxon>Bacteria</taxon>
        <taxon>Pseudomonadati</taxon>
        <taxon>Pseudomonadota</taxon>
        <taxon>Alphaproteobacteria</taxon>
        <taxon>Sphingomonadales</taxon>
        <taxon>Sphingomonadaceae</taxon>
        <taxon>Sphingorhabdus</taxon>
    </lineage>
</organism>
<dbReference type="Pfam" id="PF04480">
    <property type="entry name" value="DUF559"/>
    <property type="match status" value="1"/>
</dbReference>
<dbReference type="Proteomes" id="UP000320160">
    <property type="component" value="Unassembled WGS sequence"/>
</dbReference>
<dbReference type="SUPFAM" id="SSF52980">
    <property type="entry name" value="Restriction endonuclease-like"/>
    <property type="match status" value="1"/>
</dbReference>
<dbReference type="PANTHER" id="PTHR38590">
    <property type="entry name" value="BLL0828 PROTEIN"/>
    <property type="match status" value="1"/>
</dbReference>
<dbReference type="RefSeq" id="WP_143775807.1">
    <property type="nucleotide sequence ID" value="NZ_VKKU01000001.1"/>
</dbReference>
<gene>
    <name evidence="3" type="ORF">FOM92_05705</name>
</gene>
<proteinExistence type="predicted"/>
<sequence>MLGRNDLITGPTDTLKRARKLRSEMSLPETILWCELRKRPGGFKYRRQHPAGRYVLDFYCAAAKLAIEVDGRSHDGLVAAKAGAARSHFLRSQGVATLRVPVSAVLGSLEDAVLRIIQICEQRVAKLAERRGHEALHVPLHHPSDGPPPHVGEDL</sequence>
<evidence type="ECO:0000313" key="4">
    <source>
        <dbReference type="Proteomes" id="UP000320160"/>
    </source>
</evidence>
<dbReference type="InterPro" id="IPR011335">
    <property type="entry name" value="Restrct_endonuc-II-like"/>
</dbReference>
<feature type="compositionally biased region" description="Pro residues" evidence="1">
    <location>
        <begin position="145"/>
        <end position="155"/>
    </location>
</feature>
<dbReference type="Gene3D" id="3.40.960.10">
    <property type="entry name" value="VSR Endonuclease"/>
    <property type="match status" value="1"/>
</dbReference>
<dbReference type="InterPro" id="IPR007569">
    <property type="entry name" value="DUF559"/>
</dbReference>
<dbReference type="CDD" id="cd01038">
    <property type="entry name" value="Endonuclease_DUF559"/>
    <property type="match status" value="1"/>
</dbReference>
<dbReference type="OrthoDB" id="9798754at2"/>
<evidence type="ECO:0000259" key="2">
    <source>
        <dbReference type="Pfam" id="PF04480"/>
    </source>
</evidence>
<accession>A0A553WJS5</accession>
<protein>
    <submittedName>
        <fullName evidence="3">DUF559 domain-containing protein</fullName>
    </submittedName>
</protein>
<dbReference type="PANTHER" id="PTHR38590:SF1">
    <property type="entry name" value="BLL0828 PROTEIN"/>
    <property type="match status" value="1"/>
</dbReference>
<evidence type="ECO:0000256" key="1">
    <source>
        <dbReference type="SAM" id="MobiDB-lite"/>
    </source>
</evidence>